<name>A0AAV1HV77_9CHLO</name>
<dbReference type="SMART" id="SM00883">
    <property type="entry name" value="Cpn10"/>
    <property type="match status" value="1"/>
</dbReference>
<evidence type="ECO:0000313" key="4">
    <source>
        <dbReference type="Proteomes" id="UP001314263"/>
    </source>
</evidence>
<dbReference type="CDD" id="cd00320">
    <property type="entry name" value="cpn10"/>
    <property type="match status" value="1"/>
</dbReference>
<dbReference type="Gene3D" id="2.30.33.40">
    <property type="entry name" value="GroES chaperonin"/>
    <property type="match status" value="1"/>
</dbReference>
<accession>A0AAV1HV77</accession>
<gene>
    <name evidence="3" type="ORF">CVIRNUC_002094</name>
</gene>
<dbReference type="Proteomes" id="UP001314263">
    <property type="component" value="Unassembled WGS sequence"/>
</dbReference>
<protein>
    <recommendedName>
        <fullName evidence="5">10 kDa chaperonin</fullName>
    </recommendedName>
</protein>
<dbReference type="AlphaFoldDB" id="A0AAV1HV77"/>
<evidence type="ECO:0008006" key="5">
    <source>
        <dbReference type="Google" id="ProtNLM"/>
    </source>
</evidence>
<dbReference type="GO" id="GO:0044183">
    <property type="term" value="F:protein folding chaperone"/>
    <property type="evidence" value="ECO:0007669"/>
    <property type="project" value="InterPro"/>
</dbReference>
<dbReference type="GO" id="GO:0005524">
    <property type="term" value="F:ATP binding"/>
    <property type="evidence" value="ECO:0007669"/>
    <property type="project" value="InterPro"/>
</dbReference>
<dbReference type="Pfam" id="PF00166">
    <property type="entry name" value="Cpn10"/>
    <property type="match status" value="1"/>
</dbReference>
<keyword evidence="1 2" id="KW-0143">Chaperone</keyword>
<reference evidence="3 4" key="1">
    <citation type="submission" date="2023-10" db="EMBL/GenBank/DDBJ databases">
        <authorList>
            <person name="Maclean D."/>
            <person name="Macfadyen A."/>
        </authorList>
    </citation>
    <scope>NUCLEOTIDE SEQUENCE [LARGE SCALE GENOMIC DNA]</scope>
</reference>
<evidence type="ECO:0000313" key="3">
    <source>
        <dbReference type="EMBL" id="CAK0751781.1"/>
    </source>
</evidence>
<keyword evidence="4" id="KW-1185">Reference proteome</keyword>
<dbReference type="InterPro" id="IPR020818">
    <property type="entry name" value="Chaperonin_GroES"/>
</dbReference>
<evidence type="ECO:0000256" key="1">
    <source>
        <dbReference type="ARBA" id="ARBA00023186"/>
    </source>
</evidence>
<proteinExistence type="inferred from homology"/>
<comment type="similarity">
    <text evidence="2">Belongs to the GroES chaperonin family.</text>
</comment>
<dbReference type="EMBL" id="CAUYUE010000003">
    <property type="protein sequence ID" value="CAK0751781.1"/>
    <property type="molecule type" value="Genomic_DNA"/>
</dbReference>
<dbReference type="InterPro" id="IPR037124">
    <property type="entry name" value="Chaperonin_GroES_sf"/>
</dbReference>
<dbReference type="PRINTS" id="PR00297">
    <property type="entry name" value="CHAPERONIN10"/>
</dbReference>
<comment type="caution">
    <text evidence="3">The sequence shown here is derived from an EMBL/GenBank/DDBJ whole genome shotgun (WGS) entry which is preliminary data.</text>
</comment>
<evidence type="ECO:0000256" key="2">
    <source>
        <dbReference type="RuleBase" id="RU003479"/>
    </source>
</evidence>
<dbReference type="InterPro" id="IPR011032">
    <property type="entry name" value="GroES-like_sf"/>
</dbReference>
<dbReference type="SUPFAM" id="SSF50129">
    <property type="entry name" value="GroES-like"/>
    <property type="match status" value="1"/>
</dbReference>
<sequence>MEGARGDGHFGIDTVPNTSIPRAIMMTMTAKPLAAVHHRSSCSPCTPFTPGLHIRPQHTHLQAQKAFEKTPGRCEKHHRSTVLQAAATLQDAPTQLDVSKMEPLGDRILIMPEEEKNVTEGGLMLTTGATKTISDAIIGKVLAKGEDVDIAVDVGNKVIFTKYSSSDVKVPEGEIVFVAQKSVLAVLS</sequence>
<organism evidence="3 4">
    <name type="scientific">Coccomyxa viridis</name>
    <dbReference type="NCBI Taxonomy" id="1274662"/>
    <lineage>
        <taxon>Eukaryota</taxon>
        <taxon>Viridiplantae</taxon>
        <taxon>Chlorophyta</taxon>
        <taxon>core chlorophytes</taxon>
        <taxon>Trebouxiophyceae</taxon>
        <taxon>Trebouxiophyceae incertae sedis</taxon>
        <taxon>Coccomyxaceae</taxon>
        <taxon>Coccomyxa</taxon>
    </lineage>
</organism>